<evidence type="ECO:0000313" key="4">
    <source>
        <dbReference type="Proteomes" id="UP001057580"/>
    </source>
</evidence>
<dbReference type="GeneID" id="74940910"/>
<feature type="transmembrane region" description="Helical" evidence="2">
    <location>
        <begin position="6"/>
        <end position="26"/>
    </location>
</feature>
<feature type="transmembrane region" description="Helical" evidence="2">
    <location>
        <begin position="33"/>
        <end position="53"/>
    </location>
</feature>
<protein>
    <submittedName>
        <fullName evidence="3">Membrane protein FxsA</fullName>
    </submittedName>
</protein>
<dbReference type="InterPro" id="IPR007313">
    <property type="entry name" value="FxsA"/>
</dbReference>
<keyword evidence="2" id="KW-1133">Transmembrane helix</keyword>
<dbReference type="KEGG" id="ssai:N0B31_00770"/>
<reference evidence="3" key="1">
    <citation type="submission" date="2022-09" db="EMBL/GenBank/DDBJ databases">
        <title>Diverse halophilic archaea isolated from saline environments.</title>
        <authorList>
            <person name="Cui H.-L."/>
        </authorList>
    </citation>
    <scope>NUCLEOTIDE SEQUENCE</scope>
    <source>
        <strain evidence="3">ZS-35-S2</strain>
    </source>
</reference>
<feature type="region of interest" description="Disordered" evidence="1">
    <location>
        <begin position="150"/>
        <end position="180"/>
    </location>
</feature>
<dbReference type="AlphaFoldDB" id="A0A9E7UB86"/>
<keyword evidence="4" id="KW-1185">Reference proteome</keyword>
<dbReference type="Proteomes" id="UP001057580">
    <property type="component" value="Chromosome"/>
</dbReference>
<feature type="compositionally biased region" description="Basic and acidic residues" evidence="1">
    <location>
        <begin position="167"/>
        <end position="180"/>
    </location>
</feature>
<gene>
    <name evidence="3" type="primary">fxsA</name>
    <name evidence="3" type="ORF">N0B31_00770</name>
</gene>
<sequence>MVDLRVVGVLLLIPLLDAMLLVTLATSIGPVDLGAVATVALVVLTALIGLLLVRAEGRHTLRSLQSKLAQGEVPTDQLLDGVLLLVAAVLLLTPGLVTDLLGIVLVLPPTRYPIRVLLKKYVVVPYADAKAGGMISGGVYTGGFPGGVGAGGGERREVNLDEDDYRFEDSDRNRGETGEN</sequence>
<evidence type="ECO:0000256" key="2">
    <source>
        <dbReference type="SAM" id="Phobius"/>
    </source>
</evidence>
<dbReference type="Pfam" id="PF04186">
    <property type="entry name" value="FxsA"/>
    <property type="match status" value="1"/>
</dbReference>
<evidence type="ECO:0000313" key="3">
    <source>
        <dbReference type="EMBL" id="UWM54827.1"/>
    </source>
</evidence>
<organism evidence="3 4">
    <name type="scientific">Salinirubellus salinus</name>
    <dbReference type="NCBI Taxonomy" id="1364945"/>
    <lineage>
        <taxon>Archaea</taxon>
        <taxon>Methanobacteriati</taxon>
        <taxon>Methanobacteriota</taxon>
        <taxon>Stenosarchaea group</taxon>
        <taxon>Halobacteria</taxon>
        <taxon>Halobacteriales</taxon>
        <taxon>Natronomonadaceae</taxon>
        <taxon>Salinirubellus</taxon>
    </lineage>
</organism>
<dbReference type="GO" id="GO:0016020">
    <property type="term" value="C:membrane"/>
    <property type="evidence" value="ECO:0007669"/>
    <property type="project" value="InterPro"/>
</dbReference>
<name>A0A9E7UB86_9EURY</name>
<feature type="transmembrane region" description="Helical" evidence="2">
    <location>
        <begin position="82"/>
        <end position="107"/>
    </location>
</feature>
<dbReference type="PANTHER" id="PTHR35335">
    <property type="entry name" value="UPF0716 PROTEIN FXSA"/>
    <property type="match status" value="1"/>
</dbReference>
<dbReference type="RefSeq" id="WP_260593818.1">
    <property type="nucleotide sequence ID" value="NZ_CP104003.1"/>
</dbReference>
<evidence type="ECO:0000256" key="1">
    <source>
        <dbReference type="SAM" id="MobiDB-lite"/>
    </source>
</evidence>
<dbReference type="EMBL" id="CP104003">
    <property type="protein sequence ID" value="UWM54827.1"/>
    <property type="molecule type" value="Genomic_DNA"/>
</dbReference>
<keyword evidence="2" id="KW-0472">Membrane</keyword>
<dbReference type="PANTHER" id="PTHR35335:SF1">
    <property type="entry name" value="UPF0716 PROTEIN FXSA"/>
    <property type="match status" value="1"/>
</dbReference>
<dbReference type="NCBIfam" id="NF008528">
    <property type="entry name" value="PRK11463.1-2"/>
    <property type="match status" value="1"/>
</dbReference>
<keyword evidence="2" id="KW-0812">Transmembrane</keyword>
<proteinExistence type="predicted"/>
<accession>A0A9E7UB86</accession>